<gene>
    <name evidence="1" type="ORF">NITGR_230002</name>
</gene>
<sequence length="56" mass="6395">MAKNPLDNRTTNNISILSNRIVAIEFIVKHEQINAIIILINKPNLFQLSRIKLSIP</sequence>
<dbReference type="Proteomes" id="UP000011704">
    <property type="component" value="Unassembled WGS sequence"/>
</dbReference>
<protein>
    <submittedName>
        <fullName evidence="1">Uncharacterized protein</fullName>
    </submittedName>
</protein>
<reference evidence="1 2" key="1">
    <citation type="journal article" date="2013" name="Front. Microbiol.">
        <title>The genome of Nitrospina gracilis illuminates the metabolism and evolution of the major marine nitrite oxidizer.</title>
        <authorList>
            <person name="Luecker S."/>
            <person name="Nowka B."/>
            <person name="Rattei T."/>
            <person name="Spieck E."/>
            <person name="and Daims H."/>
        </authorList>
    </citation>
    <scope>NUCLEOTIDE SEQUENCE [LARGE SCALE GENOMIC DNA]</scope>
    <source>
        <strain evidence="1 2">3/211</strain>
    </source>
</reference>
<comment type="caution">
    <text evidence="1">The sequence shown here is derived from an EMBL/GenBank/DDBJ whole genome shotgun (WGS) entry which is preliminary data.</text>
</comment>
<name>M1ZA33_NITG3</name>
<dbReference type="HOGENOM" id="CLU_3009684_0_0_0"/>
<keyword evidence="2" id="KW-1185">Reference proteome</keyword>
<proteinExistence type="predicted"/>
<dbReference type="EMBL" id="CAQJ01000026">
    <property type="protein sequence ID" value="CCQ90077.1"/>
    <property type="molecule type" value="Genomic_DNA"/>
</dbReference>
<dbReference type="InParanoid" id="M1ZA33"/>
<dbReference type="AlphaFoldDB" id="M1ZA33"/>
<accession>M1ZA33</accession>
<evidence type="ECO:0000313" key="1">
    <source>
        <dbReference type="EMBL" id="CCQ90077.1"/>
    </source>
</evidence>
<organism evidence="1 2">
    <name type="scientific">Nitrospina gracilis (strain 3/211)</name>
    <dbReference type="NCBI Taxonomy" id="1266370"/>
    <lineage>
        <taxon>Bacteria</taxon>
        <taxon>Pseudomonadati</taxon>
        <taxon>Nitrospinota/Tectimicrobiota group</taxon>
        <taxon>Nitrospinota</taxon>
        <taxon>Nitrospinia</taxon>
        <taxon>Nitrospinales</taxon>
        <taxon>Nitrospinaceae</taxon>
        <taxon>Nitrospina</taxon>
    </lineage>
</organism>
<evidence type="ECO:0000313" key="2">
    <source>
        <dbReference type="Proteomes" id="UP000011704"/>
    </source>
</evidence>